<dbReference type="InterPro" id="IPR051458">
    <property type="entry name" value="Cyt/Met_Dipeptidase"/>
</dbReference>
<dbReference type="Proteomes" id="UP000078292">
    <property type="component" value="Unassembled WGS sequence"/>
</dbReference>
<dbReference type="Gene3D" id="3.40.630.10">
    <property type="entry name" value="Zn peptidases"/>
    <property type="match status" value="1"/>
</dbReference>
<evidence type="ECO:0000313" key="5">
    <source>
        <dbReference type="EMBL" id="OAV60948.1"/>
    </source>
</evidence>
<evidence type="ECO:0000259" key="4">
    <source>
        <dbReference type="Pfam" id="PF07687"/>
    </source>
</evidence>
<dbReference type="Pfam" id="PF07687">
    <property type="entry name" value="M20_dimer"/>
    <property type="match status" value="1"/>
</dbReference>
<evidence type="ECO:0000256" key="2">
    <source>
        <dbReference type="ARBA" id="ARBA00022723"/>
    </source>
</evidence>
<keyword evidence="6" id="KW-1185">Reference proteome</keyword>
<dbReference type="InterPro" id="IPR011650">
    <property type="entry name" value="Peptidase_M20_dimer"/>
</dbReference>
<evidence type="ECO:0000313" key="6">
    <source>
        <dbReference type="Proteomes" id="UP000078292"/>
    </source>
</evidence>
<sequence length="476" mass="50788">MTMNASLSAANTPNPHSQEFISAVKNWVDQHFSGIVTDLCQLVTYRSLAFDGYDRAPLESSAAAVAELFENLGFKQVHQLTETNSDGEQSGPAIIARSPAQGDKPTVLLYAHHDVQPVGDCEAWETDPWVATEKSGRLYGRGTADDKAGIVVHHAAIRALQELLGDDHGLGVTVFIEGEEEVGSPFFAQFLQEHQQLLAADTIIVADSANWSVEIPALTTSLRGLLDGVIEVTVTEHPVHSGLFGGPVLDANTILARIIANLHTADGDVAIPGLDQTRWAEVAYDEEEYRQQIGAVQGLELAGTGGLADRLWNKPALNIIGVDTTSIAESSNSIVHTARAKFSMRLGPGMDPQHAMDTLTAHVQNTPAFGATVAVHPGEQGKPFVVEATSQASAMMKQALSEAWGTDAIETGMGGSIPFVADLVEAFPNASILLTGIEDPDTKAHSPNESLDLSVLRHAIEAEILLLARMALDHVE</sequence>
<organism evidence="5 6">
    <name type="scientific">Enteractinococcus helveticum</name>
    <dbReference type="NCBI Taxonomy" id="1837282"/>
    <lineage>
        <taxon>Bacteria</taxon>
        <taxon>Bacillati</taxon>
        <taxon>Actinomycetota</taxon>
        <taxon>Actinomycetes</taxon>
        <taxon>Micrococcales</taxon>
        <taxon>Micrococcaceae</taxon>
    </lineage>
</organism>
<dbReference type="SUPFAM" id="SSF53187">
    <property type="entry name" value="Zn-dependent exopeptidases"/>
    <property type="match status" value="1"/>
</dbReference>
<dbReference type="EMBL" id="LXEY01000018">
    <property type="protein sequence ID" value="OAV60948.1"/>
    <property type="molecule type" value="Genomic_DNA"/>
</dbReference>
<dbReference type="Gene3D" id="3.30.70.360">
    <property type="match status" value="1"/>
</dbReference>
<dbReference type="NCBIfam" id="NF005914">
    <property type="entry name" value="PRK07907.1"/>
    <property type="match status" value="1"/>
</dbReference>
<dbReference type="GO" id="GO:0006508">
    <property type="term" value="P:proteolysis"/>
    <property type="evidence" value="ECO:0007669"/>
    <property type="project" value="UniProtKB-KW"/>
</dbReference>
<dbReference type="Pfam" id="PF01546">
    <property type="entry name" value="Peptidase_M20"/>
    <property type="match status" value="1"/>
</dbReference>
<dbReference type="GO" id="GO:0008233">
    <property type="term" value="F:peptidase activity"/>
    <property type="evidence" value="ECO:0007669"/>
    <property type="project" value="UniProtKB-KW"/>
</dbReference>
<accession>A0A1B7LZM3</accession>
<reference evidence="5 6" key="1">
    <citation type="submission" date="2016-04" db="EMBL/GenBank/DDBJ databases">
        <title>First whole genome shotgun sequence of the bacterium Enteractinococcus sp. strain UASWS1574.</title>
        <authorList>
            <person name="Crovadore J."/>
            <person name="Chablais R."/>
            <person name="Lefort F."/>
        </authorList>
    </citation>
    <scope>NUCLEOTIDE SEQUENCE [LARGE SCALE GENOMIC DNA]</scope>
    <source>
        <strain evidence="5 6">UASWS1574</strain>
    </source>
</reference>
<proteinExistence type="predicted"/>
<dbReference type="STRING" id="1837282.A6F49_10800"/>
<protein>
    <submittedName>
        <fullName evidence="5">Dipeptidase</fullName>
    </submittedName>
</protein>
<name>A0A1B7LZM3_9MICC</name>
<comment type="caution">
    <text evidence="5">The sequence shown here is derived from an EMBL/GenBank/DDBJ whole genome shotgun (WGS) entry which is preliminary data.</text>
</comment>
<dbReference type="InterPro" id="IPR002933">
    <property type="entry name" value="Peptidase_M20"/>
</dbReference>
<evidence type="ECO:0000256" key="3">
    <source>
        <dbReference type="ARBA" id="ARBA00022801"/>
    </source>
</evidence>
<evidence type="ECO:0000256" key="1">
    <source>
        <dbReference type="ARBA" id="ARBA00022670"/>
    </source>
</evidence>
<dbReference type="GO" id="GO:0046872">
    <property type="term" value="F:metal ion binding"/>
    <property type="evidence" value="ECO:0007669"/>
    <property type="project" value="UniProtKB-KW"/>
</dbReference>
<keyword evidence="3" id="KW-0378">Hydrolase</keyword>
<keyword evidence="1" id="KW-0645">Protease</keyword>
<dbReference type="PANTHER" id="PTHR43270:SF12">
    <property type="entry name" value="SUCCINYL-DIAMINOPIMELATE DESUCCINYLASE"/>
    <property type="match status" value="1"/>
</dbReference>
<feature type="domain" description="Peptidase M20 dimerisation" evidence="4">
    <location>
        <begin position="221"/>
        <end position="366"/>
    </location>
</feature>
<gene>
    <name evidence="5" type="ORF">A6F49_10800</name>
</gene>
<dbReference type="PANTHER" id="PTHR43270">
    <property type="entry name" value="BETA-ALA-HIS DIPEPTIDASE"/>
    <property type="match status" value="1"/>
</dbReference>
<dbReference type="AlphaFoldDB" id="A0A1B7LZM3"/>
<keyword evidence="2" id="KW-0479">Metal-binding</keyword>